<evidence type="ECO:0000256" key="4">
    <source>
        <dbReference type="ARBA" id="ARBA00022840"/>
    </source>
</evidence>
<dbReference type="EMBL" id="JBHUIP010000012">
    <property type="protein sequence ID" value="MFD2264095.1"/>
    <property type="molecule type" value="Genomic_DNA"/>
</dbReference>
<protein>
    <submittedName>
        <fullName evidence="10">ABC transporter ATP-binding protein</fullName>
    </submittedName>
</protein>
<comment type="subcellular location">
    <subcellularLocation>
        <location evidence="1">Cell membrane</location>
        <topology evidence="1">Multi-pass membrane protein</topology>
    </subcellularLocation>
</comment>
<dbReference type="GO" id="GO:0005524">
    <property type="term" value="F:ATP binding"/>
    <property type="evidence" value="ECO:0007669"/>
    <property type="project" value="UniProtKB-KW"/>
</dbReference>
<dbReference type="PROSITE" id="PS50929">
    <property type="entry name" value="ABC_TM1F"/>
    <property type="match status" value="1"/>
</dbReference>
<evidence type="ECO:0000259" key="8">
    <source>
        <dbReference type="PROSITE" id="PS50893"/>
    </source>
</evidence>
<accession>A0ABW5DTD0</accession>
<feature type="transmembrane region" description="Helical" evidence="7">
    <location>
        <begin position="146"/>
        <end position="169"/>
    </location>
</feature>
<dbReference type="Pfam" id="PF00664">
    <property type="entry name" value="ABC_membrane"/>
    <property type="match status" value="1"/>
</dbReference>
<feature type="transmembrane region" description="Helical" evidence="7">
    <location>
        <begin position="259"/>
        <end position="281"/>
    </location>
</feature>
<keyword evidence="6 7" id="KW-0472">Membrane</keyword>
<reference evidence="11" key="1">
    <citation type="journal article" date="2019" name="Int. J. Syst. Evol. Microbiol.">
        <title>The Global Catalogue of Microorganisms (GCM) 10K type strain sequencing project: providing services to taxonomists for standard genome sequencing and annotation.</title>
        <authorList>
            <consortium name="The Broad Institute Genomics Platform"/>
            <consortium name="The Broad Institute Genome Sequencing Center for Infectious Disease"/>
            <person name="Wu L."/>
            <person name="Ma J."/>
        </authorList>
    </citation>
    <scope>NUCLEOTIDE SEQUENCE [LARGE SCALE GENOMIC DNA]</scope>
    <source>
        <strain evidence="11">CGMCC 1.19062</strain>
    </source>
</reference>
<keyword evidence="3" id="KW-0547">Nucleotide-binding</keyword>
<dbReference type="PROSITE" id="PS00211">
    <property type="entry name" value="ABC_TRANSPORTER_1"/>
    <property type="match status" value="1"/>
</dbReference>
<dbReference type="Gene3D" id="3.40.50.300">
    <property type="entry name" value="P-loop containing nucleotide triphosphate hydrolases"/>
    <property type="match status" value="1"/>
</dbReference>
<feature type="domain" description="ABC transporter" evidence="8">
    <location>
        <begin position="353"/>
        <end position="588"/>
    </location>
</feature>
<dbReference type="InterPro" id="IPR011527">
    <property type="entry name" value="ABC1_TM_dom"/>
</dbReference>
<dbReference type="SUPFAM" id="SSF90123">
    <property type="entry name" value="ABC transporter transmembrane region"/>
    <property type="match status" value="1"/>
</dbReference>
<dbReference type="InterPro" id="IPR036640">
    <property type="entry name" value="ABC1_TM_sf"/>
</dbReference>
<keyword evidence="4 10" id="KW-0067">ATP-binding</keyword>
<sequence length="593" mass="64371">MSKVPPPHVPPTRQLATAHLMKRLLRTYVRPYWGRFAAAIFMMLIGAGATAALAKLIQPVLDEVFVQRNATLLYPIGIAVFVTFVAKALSAYGEAVLINTTGQKIIGDIQKELFRHLMKADLAFFQAHPTGTLIARFTTDIALLRYAVASSLTGFGKDILSLIFLIGVMVHQDPWLSLIALVVFPSAFYPIGRLARRMRKVSGNTQAETGQFMTMLEQVFQGVRHVKAYAMEEYEAQRADKLIDRLRSLIARAGRVRSIASPIMEMMGGLAIVTVIVYGGAQVVEGTRTPGSFFSFITAVLLAYEPAKRLANLNVILQEGMAAADRVFALLDEQARITSHPGASELRVSAGEIRFQDVTFQYATQPRPALADFSLTIAPGSKVALVGASGSGKTTALNLIPRFFDVASGTITIDGQDIRTVAIDSLRANIGLVSQEVSLFDDTVRANIAYGRPSASLEEIILAAKRAAAHEFIERLPQGYDTPVGEMGDKLSGGQRQRIAIARAMLKNAPILLLDEATSALDTESERLVQSALSDLMRGRTTLVIAHRLSTIMDADLIYVLQDGQVAEQGTHASLMAQGGLYARLQKAEAQAT</sequence>
<dbReference type="InterPro" id="IPR003593">
    <property type="entry name" value="AAA+_ATPase"/>
</dbReference>
<dbReference type="CDD" id="cd18552">
    <property type="entry name" value="ABC_6TM_MsbA_like"/>
    <property type="match status" value="1"/>
</dbReference>
<comment type="caution">
    <text evidence="10">The sequence shown here is derived from an EMBL/GenBank/DDBJ whole genome shotgun (WGS) entry which is preliminary data.</text>
</comment>
<feature type="transmembrane region" description="Helical" evidence="7">
    <location>
        <begin position="72"/>
        <end position="89"/>
    </location>
</feature>
<evidence type="ECO:0000256" key="1">
    <source>
        <dbReference type="ARBA" id="ARBA00004651"/>
    </source>
</evidence>
<dbReference type="InterPro" id="IPR003439">
    <property type="entry name" value="ABC_transporter-like_ATP-bd"/>
</dbReference>
<evidence type="ECO:0000256" key="3">
    <source>
        <dbReference type="ARBA" id="ARBA00022741"/>
    </source>
</evidence>
<dbReference type="Gene3D" id="1.20.1560.10">
    <property type="entry name" value="ABC transporter type 1, transmembrane domain"/>
    <property type="match status" value="1"/>
</dbReference>
<dbReference type="InterPro" id="IPR039421">
    <property type="entry name" value="Type_1_exporter"/>
</dbReference>
<evidence type="ECO:0000256" key="2">
    <source>
        <dbReference type="ARBA" id="ARBA00022692"/>
    </source>
</evidence>
<keyword evidence="5 7" id="KW-1133">Transmembrane helix</keyword>
<dbReference type="RefSeq" id="WP_379877134.1">
    <property type="nucleotide sequence ID" value="NZ_JBHUIP010000012.1"/>
</dbReference>
<name>A0ABW5DTD0_9PROT</name>
<evidence type="ECO:0000313" key="10">
    <source>
        <dbReference type="EMBL" id="MFD2264095.1"/>
    </source>
</evidence>
<keyword evidence="11" id="KW-1185">Reference proteome</keyword>
<feature type="domain" description="ABC transmembrane type-1" evidence="9">
    <location>
        <begin position="37"/>
        <end position="319"/>
    </location>
</feature>
<keyword evidence="2 7" id="KW-0812">Transmembrane</keyword>
<dbReference type="Pfam" id="PF00005">
    <property type="entry name" value="ABC_tran"/>
    <property type="match status" value="1"/>
</dbReference>
<dbReference type="InterPro" id="IPR017871">
    <property type="entry name" value="ABC_transporter-like_CS"/>
</dbReference>
<dbReference type="SUPFAM" id="SSF52540">
    <property type="entry name" value="P-loop containing nucleoside triphosphate hydrolases"/>
    <property type="match status" value="1"/>
</dbReference>
<evidence type="ECO:0000259" key="9">
    <source>
        <dbReference type="PROSITE" id="PS50929"/>
    </source>
</evidence>
<evidence type="ECO:0000256" key="6">
    <source>
        <dbReference type="ARBA" id="ARBA00023136"/>
    </source>
</evidence>
<dbReference type="InterPro" id="IPR027417">
    <property type="entry name" value="P-loop_NTPase"/>
</dbReference>
<evidence type="ECO:0000313" key="11">
    <source>
        <dbReference type="Proteomes" id="UP001597295"/>
    </source>
</evidence>
<dbReference type="Proteomes" id="UP001597295">
    <property type="component" value="Unassembled WGS sequence"/>
</dbReference>
<dbReference type="PANTHER" id="PTHR43394:SF1">
    <property type="entry name" value="ATP-BINDING CASSETTE SUB-FAMILY B MEMBER 10, MITOCHONDRIAL"/>
    <property type="match status" value="1"/>
</dbReference>
<evidence type="ECO:0000256" key="7">
    <source>
        <dbReference type="SAM" id="Phobius"/>
    </source>
</evidence>
<organism evidence="10 11">
    <name type="scientific">Lacibacterium aquatile</name>
    <dbReference type="NCBI Taxonomy" id="1168082"/>
    <lineage>
        <taxon>Bacteria</taxon>
        <taxon>Pseudomonadati</taxon>
        <taxon>Pseudomonadota</taxon>
        <taxon>Alphaproteobacteria</taxon>
        <taxon>Rhodospirillales</taxon>
        <taxon>Rhodospirillaceae</taxon>
    </lineage>
</organism>
<proteinExistence type="predicted"/>
<evidence type="ECO:0000256" key="5">
    <source>
        <dbReference type="ARBA" id="ARBA00022989"/>
    </source>
</evidence>
<gene>
    <name evidence="10" type="ORF">ACFSM5_14430</name>
</gene>
<dbReference type="SMART" id="SM00382">
    <property type="entry name" value="AAA"/>
    <property type="match status" value="1"/>
</dbReference>
<feature type="transmembrane region" description="Helical" evidence="7">
    <location>
        <begin position="175"/>
        <end position="192"/>
    </location>
</feature>
<feature type="transmembrane region" description="Helical" evidence="7">
    <location>
        <begin position="32"/>
        <end position="52"/>
    </location>
</feature>
<dbReference type="CDD" id="cd03251">
    <property type="entry name" value="ABCC_MsbA"/>
    <property type="match status" value="1"/>
</dbReference>
<dbReference type="PROSITE" id="PS50893">
    <property type="entry name" value="ABC_TRANSPORTER_2"/>
    <property type="match status" value="1"/>
</dbReference>
<dbReference type="PANTHER" id="PTHR43394">
    <property type="entry name" value="ATP-DEPENDENT PERMEASE MDL1, MITOCHONDRIAL"/>
    <property type="match status" value="1"/>
</dbReference>